<dbReference type="SUPFAM" id="SSF50129">
    <property type="entry name" value="GroES-like"/>
    <property type="match status" value="1"/>
</dbReference>
<name>A0A1Z1F9U7_9SPHN</name>
<dbReference type="CDD" id="cd05286">
    <property type="entry name" value="QOR2"/>
    <property type="match status" value="1"/>
</dbReference>
<dbReference type="InterPro" id="IPR011032">
    <property type="entry name" value="GroES-like_sf"/>
</dbReference>
<evidence type="ECO:0000256" key="2">
    <source>
        <dbReference type="ARBA" id="ARBA00023002"/>
    </source>
</evidence>
<dbReference type="AlphaFoldDB" id="A0A1Z1F9U7"/>
<dbReference type="GO" id="GO:0035925">
    <property type="term" value="F:mRNA 3'-UTR AU-rich region binding"/>
    <property type="evidence" value="ECO:0007669"/>
    <property type="project" value="TreeGrafter"/>
</dbReference>
<keyword evidence="5" id="KW-1185">Reference proteome</keyword>
<dbReference type="GO" id="GO:0070402">
    <property type="term" value="F:NADPH binding"/>
    <property type="evidence" value="ECO:0007669"/>
    <property type="project" value="TreeGrafter"/>
</dbReference>
<sequence>MQAFQAVIRQTGGPDAIGFDQVELGKPGPGQVLMRHEAVGVNFIDTYHRSGLYEVPLPSGLGLEASGVVEEVGEGVGNVRPGDRVATFKSGLGAYASARIVDAKWLVPLPEAVDFGQAAALMLKGCTAEALIERCAGVKRGDVVLVHAGAGATGQIMVRWLAHIGARVVATASTEEKRAIARAAGASLVCGYGEEELLDTVRQASDGKGADVIFDGVGADTWEMSLKAAKCRGLVVSFGNASGPVTGVSLGALSAHGSLFTTRPTMMHYYAKDDEFRAGTSRLMQMIADGIVHADIGIRLPLQDAAKAHRMLEDRKTVGATILKP</sequence>
<dbReference type="PANTHER" id="PTHR48106:SF13">
    <property type="entry name" value="QUINONE OXIDOREDUCTASE-RELATED"/>
    <property type="match status" value="1"/>
</dbReference>
<keyword evidence="2" id="KW-0560">Oxidoreductase</keyword>
<dbReference type="InterPro" id="IPR047618">
    <property type="entry name" value="QOR-like"/>
</dbReference>
<dbReference type="PANTHER" id="PTHR48106">
    <property type="entry name" value="QUINONE OXIDOREDUCTASE PIG3-RELATED"/>
    <property type="match status" value="1"/>
</dbReference>
<evidence type="ECO:0000259" key="3">
    <source>
        <dbReference type="SMART" id="SM00829"/>
    </source>
</evidence>
<dbReference type="InterPro" id="IPR013154">
    <property type="entry name" value="ADH-like_N"/>
</dbReference>
<dbReference type="Gene3D" id="3.40.50.720">
    <property type="entry name" value="NAD(P)-binding Rossmann-like Domain"/>
    <property type="match status" value="1"/>
</dbReference>
<gene>
    <name evidence="4" type="ORF">A9D14_04405</name>
</gene>
<dbReference type="Gene3D" id="3.90.180.10">
    <property type="entry name" value="Medium-chain alcohol dehydrogenases, catalytic domain"/>
    <property type="match status" value="1"/>
</dbReference>
<accession>A0A1Z1F9U7</accession>
<dbReference type="SUPFAM" id="SSF51735">
    <property type="entry name" value="NAD(P)-binding Rossmann-fold domains"/>
    <property type="match status" value="1"/>
</dbReference>
<dbReference type="Pfam" id="PF08240">
    <property type="entry name" value="ADH_N"/>
    <property type="match status" value="1"/>
</dbReference>
<protein>
    <submittedName>
        <fullName evidence="4">Quinone oxidoreductase</fullName>
    </submittedName>
</protein>
<proteinExistence type="predicted"/>
<dbReference type="Pfam" id="PF00107">
    <property type="entry name" value="ADH_zinc_N"/>
    <property type="match status" value="1"/>
</dbReference>
<evidence type="ECO:0000256" key="1">
    <source>
        <dbReference type="ARBA" id="ARBA00022857"/>
    </source>
</evidence>
<dbReference type="STRING" id="450378.GCA_001661675_00883"/>
<dbReference type="OrthoDB" id="9790818at2"/>
<dbReference type="EMBL" id="CP019602">
    <property type="protein sequence ID" value="ARU15560.1"/>
    <property type="molecule type" value="Genomic_DNA"/>
</dbReference>
<feature type="domain" description="Enoyl reductase (ER)" evidence="3">
    <location>
        <begin position="12"/>
        <end position="323"/>
    </location>
</feature>
<dbReference type="Proteomes" id="UP000195807">
    <property type="component" value="Chromosome"/>
</dbReference>
<dbReference type="GO" id="GO:0005829">
    <property type="term" value="C:cytosol"/>
    <property type="evidence" value="ECO:0007669"/>
    <property type="project" value="TreeGrafter"/>
</dbReference>
<dbReference type="InterPro" id="IPR013149">
    <property type="entry name" value="ADH-like_C"/>
</dbReference>
<dbReference type="InterPro" id="IPR036291">
    <property type="entry name" value="NAD(P)-bd_dom_sf"/>
</dbReference>
<reference evidence="4 5" key="1">
    <citation type="submission" date="2017-01" db="EMBL/GenBank/DDBJ databases">
        <title>Complete genome sequence of esterase-producing bacterium Croceicoccus marinus E4A9.</title>
        <authorList>
            <person name="Wu Y.-H."/>
            <person name="Cheng H."/>
            <person name="Xu L."/>
            <person name="Huo Y.-Y."/>
            <person name="Wang C.-S."/>
            <person name="Xu X.-W."/>
        </authorList>
    </citation>
    <scope>NUCLEOTIDE SEQUENCE [LARGE SCALE GENOMIC DNA]</scope>
    <source>
        <strain evidence="4 5">E4A9</strain>
    </source>
</reference>
<evidence type="ECO:0000313" key="4">
    <source>
        <dbReference type="EMBL" id="ARU15560.1"/>
    </source>
</evidence>
<organism evidence="4 5">
    <name type="scientific">Croceicoccus marinus</name>
    <dbReference type="NCBI Taxonomy" id="450378"/>
    <lineage>
        <taxon>Bacteria</taxon>
        <taxon>Pseudomonadati</taxon>
        <taxon>Pseudomonadota</taxon>
        <taxon>Alphaproteobacteria</taxon>
        <taxon>Sphingomonadales</taxon>
        <taxon>Erythrobacteraceae</taxon>
        <taxon>Croceicoccus</taxon>
    </lineage>
</organism>
<dbReference type="KEGG" id="cman:A9D14_04405"/>
<keyword evidence="1" id="KW-0521">NADP</keyword>
<dbReference type="SMART" id="SM00829">
    <property type="entry name" value="PKS_ER"/>
    <property type="match status" value="1"/>
</dbReference>
<dbReference type="RefSeq" id="WP_066843260.1">
    <property type="nucleotide sequence ID" value="NZ_CP019602.1"/>
</dbReference>
<evidence type="ECO:0000313" key="5">
    <source>
        <dbReference type="Proteomes" id="UP000195807"/>
    </source>
</evidence>
<dbReference type="InterPro" id="IPR020843">
    <property type="entry name" value="ER"/>
</dbReference>
<dbReference type="GO" id="GO:0003960">
    <property type="term" value="F:quinone reductase (NADPH) activity"/>
    <property type="evidence" value="ECO:0007669"/>
    <property type="project" value="InterPro"/>
</dbReference>